<dbReference type="Proteomes" id="UP000640489">
    <property type="component" value="Unassembled WGS sequence"/>
</dbReference>
<protein>
    <submittedName>
        <fullName evidence="1">Uncharacterized protein</fullName>
    </submittedName>
</protein>
<reference evidence="1" key="1">
    <citation type="submission" date="2020-11" db="EMBL/GenBank/DDBJ databases">
        <title>Nocardioides sp. nov., isolated from Soil of Cynanchum wilfordii Hemsley rhizosphere.</title>
        <authorList>
            <person name="Lee J.-S."/>
            <person name="Suh M.K."/>
            <person name="Kim J.-S."/>
        </authorList>
    </citation>
    <scope>NUCLEOTIDE SEQUENCE</scope>
    <source>
        <strain evidence="1">KCTC 19275</strain>
    </source>
</reference>
<name>A0A930YIH2_9ACTN</name>
<keyword evidence="2" id="KW-1185">Reference proteome</keyword>
<gene>
    <name evidence="1" type="ORF">ISU07_01130</name>
</gene>
<proteinExistence type="predicted"/>
<dbReference type="AlphaFoldDB" id="A0A930YIH2"/>
<dbReference type="RefSeq" id="WP_194704914.1">
    <property type="nucleotide sequence ID" value="NZ_JADKPN010000001.1"/>
</dbReference>
<organism evidence="1 2">
    <name type="scientific">Nocardioides islandensis</name>
    <dbReference type="NCBI Taxonomy" id="433663"/>
    <lineage>
        <taxon>Bacteria</taxon>
        <taxon>Bacillati</taxon>
        <taxon>Actinomycetota</taxon>
        <taxon>Actinomycetes</taxon>
        <taxon>Propionibacteriales</taxon>
        <taxon>Nocardioidaceae</taxon>
        <taxon>Nocardioides</taxon>
    </lineage>
</organism>
<evidence type="ECO:0000313" key="1">
    <source>
        <dbReference type="EMBL" id="MBF4761715.1"/>
    </source>
</evidence>
<sequence>MAGVRALSDQWLWVVDGVAHQLLGTVAAEEYAAYCDVFESVAETFDPAA</sequence>
<accession>A0A930YIH2</accession>
<evidence type="ECO:0000313" key="2">
    <source>
        <dbReference type="Proteomes" id="UP000640489"/>
    </source>
</evidence>
<dbReference type="EMBL" id="JADKPN010000001">
    <property type="protein sequence ID" value="MBF4761715.1"/>
    <property type="molecule type" value="Genomic_DNA"/>
</dbReference>
<comment type="caution">
    <text evidence="1">The sequence shown here is derived from an EMBL/GenBank/DDBJ whole genome shotgun (WGS) entry which is preliminary data.</text>
</comment>